<keyword evidence="2" id="KW-1133">Transmembrane helix</keyword>
<feature type="transmembrane region" description="Helical" evidence="2">
    <location>
        <begin position="46"/>
        <end position="65"/>
    </location>
</feature>
<sequence length="214" mass="22451">MMSMWPHLSDSWPAALMVPGLMLAAGVALSLDIANPWRSSGVRTSAAGLLAGLVGGGVGTAAAGAGFSRPVVSAGILAVGGILLLCGLLGARAFGRSVRRYDSAHRRREHLRGHGTRSIAVVDALSWEQAYQEDDPIFTITATMRTNRGLRTVTGDLCAPRDLAPIVGGTVIVSHDGTTDDPTRIDCLFAADPRSPRDPDALRTYPPRPESSPS</sequence>
<dbReference type="EMBL" id="DXAM01000051">
    <property type="protein sequence ID" value="HJA03958.1"/>
    <property type="molecule type" value="Genomic_DNA"/>
</dbReference>
<organism evidence="3 4">
    <name type="scientific">Candidatus Microbacterium stercoravium</name>
    <dbReference type="NCBI Taxonomy" id="2838697"/>
    <lineage>
        <taxon>Bacteria</taxon>
        <taxon>Bacillati</taxon>
        <taxon>Actinomycetota</taxon>
        <taxon>Actinomycetes</taxon>
        <taxon>Micrococcales</taxon>
        <taxon>Microbacteriaceae</taxon>
        <taxon>Microbacterium</taxon>
    </lineage>
</organism>
<keyword evidence="2" id="KW-0472">Membrane</keyword>
<feature type="transmembrane region" description="Helical" evidence="2">
    <location>
        <begin position="12"/>
        <end position="34"/>
    </location>
</feature>
<accession>A0A9D2H3J4</accession>
<protein>
    <submittedName>
        <fullName evidence="3">Uncharacterized protein</fullName>
    </submittedName>
</protein>
<feature type="region of interest" description="Disordered" evidence="1">
    <location>
        <begin position="190"/>
        <end position="214"/>
    </location>
</feature>
<feature type="transmembrane region" description="Helical" evidence="2">
    <location>
        <begin position="71"/>
        <end position="91"/>
    </location>
</feature>
<evidence type="ECO:0000313" key="3">
    <source>
        <dbReference type="EMBL" id="HJA03958.1"/>
    </source>
</evidence>
<comment type="caution">
    <text evidence="3">The sequence shown here is derived from an EMBL/GenBank/DDBJ whole genome shotgun (WGS) entry which is preliminary data.</text>
</comment>
<gene>
    <name evidence="3" type="ORF">H9800_03775</name>
</gene>
<name>A0A9D2H3J4_9MICO</name>
<reference evidence="3" key="2">
    <citation type="submission" date="2021-04" db="EMBL/GenBank/DDBJ databases">
        <authorList>
            <person name="Gilroy R."/>
        </authorList>
    </citation>
    <scope>NUCLEOTIDE SEQUENCE</scope>
    <source>
        <strain evidence="3">ChiHjej8B7-3636</strain>
    </source>
</reference>
<keyword evidence="2" id="KW-0812">Transmembrane</keyword>
<dbReference type="AlphaFoldDB" id="A0A9D2H3J4"/>
<evidence type="ECO:0000256" key="2">
    <source>
        <dbReference type="SAM" id="Phobius"/>
    </source>
</evidence>
<evidence type="ECO:0000256" key="1">
    <source>
        <dbReference type="SAM" id="MobiDB-lite"/>
    </source>
</evidence>
<reference evidence="3" key="1">
    <citation type="journal article" date="2021" name="PeerJ">
        <title>Extensive microbial diversity within the chicken gut microbiome revealed by metagenomics and culture.</title>
        <authorList>
            <person name="Gilroy R."/>
            <person name="Ravi A."/>
            <person name="Getino M."/>
            <person name="Pursley I."/>
            <person name="Horton D.L."/>
            <person name="Alikhan N.F."/>
            <person name="Baker D."/>
            <person name="Gharbi K."/>
            <person name="Hall N."/>
            <person name="Watson M."/>
            <person name="Adriaenssens E.M."/>
            <person name="Foster-Nyarko E."/>
            <person name="Jarju S."/>
            <person name="Secka A."/>
            <person name="Antonio M."/>
            <person name="Oren A."/>
            <person name="Chaudhuri R.R."/>
            <person name="La Ragione R."/>
            <person name="Hildebrand F."/>
            <person name="Pallen M.J."/>
        </authorList>
    </citation>
    <scope>NUCLEOTIDE SEQUENCE</scope>
    <source>
        <strain evidence="3">ChiHjej8B7-3636</strain>
    </source>
</reference>
<evidence type="ECO:0000313" key="4">
    <source>
        <dbReference type="Proteomes" id="UP000824220"/>
    </source>
</evidence>
<dbReference type="Proteomes" id="UP000824220">
    <property type="component" value="Unassembled WGS sequence"/>
</dbReference>
<proteinExistence type="predicted"/>